<keyword evidence="2" id="KW-0812">Transmembrane</keyword>
<dbReference type="OrthoDB" id="5854584at2759"/>
<evidence type="ECO:0000313" key="3">
    <source>
        <dbReference type="EMBL" id="KAF4512934.1"/>
    </source>
</evidence>
<dbReference type="Proteomes" id="UP000557566">
    <property type="component" value="Unassembled WGS sequence"/>
</dbReference>
<accession>A0A8H4PYM2</accession>
<dbReference type="AlphaFoldDB" id="A0A8H4PYM2"/>
<feature type="compositionally biased region" description="Low complexity" evidence="1">
    <location>
        <begin position="56"/>
        <end position="66"/>
    </location>
</feature>
<gene>
    <name evidence="3" type="ORF">G6O67_000262</name>
</gene>
<dbReference type="PANTHER" id="PTHR31965">
    <property type="entry name" value="TRANSMEMBRANE PROTEIN 42"/>
    <property type="match status" value="1"/>
</dbReference>
<sequence>MIRQRRGGGGKTDATRGAAAEPGPDDTTDPDPAPVPVPAPAPAPTMRGARADGARADGAQPRADGGSPRRIPSQWIFFAVASGACAAINGAFAKLTTTGLTSTLAHNLVALFAISSPSAKNVVEFTVRGIFFALNLVFNGIMWTLFTTALAKGTSTTQVSIMNTSTNFVLTALLGFVIFSEALPPLWWAGAALLVAGNVVIGTKVESAAADDDDDALTDHDMHPGRRERQSRAPAPVASSERAAEAGEWKPLLQSGGPSGETSYANSFDHDAYANSVDQDAPHLGDLSSDPVT</sequence>
<feature type="region of interest" description="Disordered" evidence="1">
    <location>
        <begin position="211"/>
        <end position="293"/>
    </location>
</feature>
<reference evidence="3 4" key="1">
    <citation type="journal article" date="2020" name="Genome Biol. Evol.">
        <title>A new high-quality draft genome assembly of the Chinese cordyceps Ophiocordyceps sinensis.</title>
        <authorList>
            <person name="Shu R."/>
            <person name="Zhang J."/>
            <person name="Meng Q."/>
            <person name="Zhang H."/>
            <person name="Zhou G."/>
            <person name="Li M."/>
            <person name="Wu P."/>
            <person name="Zhao Y."/>
            <person name="Chen C."/>
            <person name="Qin Q."/>
        </authorList>
    </citation>
    <scope>NUCLEOTIDE SEQUENCE [LARGE SCALE GENOMIC DNA]</scope>
    <source>
        <strain evidence="3 4">IOZ07</strain>
    </source>
</reference>
<evidence type="ECO:0000256" key="2">
    <source>
        <dbReference type="SAM" id="Phobius"/>
    </source>
</evidence>
<keyword evidence="2" id="KW-0472">Membrane</keyword>
<organism evidence="3 4">
    <name type="scientific">Ophiocordyceps sinensis</name>
    <dbReference type="NCBI Taxonomy" id="72228"/>
    <lineage>
        <taxon>Eukaryota</taxon>
        <taxon>Fungi</taxon>
        <taxon>Dikarya</taxon>
        <taxon>Ascomycota</taxon>
        <taxon>Pezizomycotina</taxon>
        <taxon>Sordariomycetes</taxon>
        <taxon>Hypocreomycetidae</taxon>
        <taxon>Hypocreales</taxon>
        <taxon>Ophiocordycipitaceae</taxon>
        <taxon>Ophiocordyceps</taxon>
    </lineage>
</organism>
<dbReference type="SUPFAM" id="SSF103481">
    <property type="entry name" value="Multidrug resistance efflux transporter EmrE"/>
    <property type="match status" value="1"/>
</dbReference>
<dbReference type="EMBL" id="JAAVMX010000001">
    <property type="protein sequence ID" value="KAF4512934.1"/>
    <property type="molecule type" value="Genomic_DNA"/>
</dbReference>
<feature type="region of interest" description="Disordered" evidence="1">
    <location>
        <begin position="1"/>
        <end position="68"/>
    </location>
</feature>
<feature type="compositionally biased region" description="Pro residues" evidence="1">
    <location>
        <begin position="31"/>
        <end position="43"/>
    </location>
</feature>
<feature type="compositionally biased region" description="Basic and acidic residues" evidence="1">
    <location>
        <begin position="217"/>
        <end position="231"/>
    </location>
</feature>
<keyword evidence="4" id="KW-1185">Reference proteome</keyword>
<dbReference type="InterPro" id="IPR039632">
    <property type="entry name" value="TMEM42"/>
</dbReference>
<proteinExistence type="predicted"/>
<name>A0A8H4PYM2_9HYPO</name>
<feature type="transmembrane region" description="Helical" evidence="2">
    <location>
        <begin position="159"/>
        <end position="179"/>
    </location>
</feature>
<keyword evidence="2" id="KW-1133">Transmembrane helix</keyword>
<comment type="caution">
    <text evidence="3">The sequence shown here is derived from an EMBL/GenBank/DDBJ whole genome shotgun (WGS) entry which is preliminary data.</text>
</comment>
<evidence type="ECO:0000313" key="4">
    <source>
        <dbReference type="Proteomes" id="UP000557566"/>
    </source>
</evidence>
<feature type="transmembrane region" description="Helical" evidence="2">
    <location>
        <begin position="125"/>
        <end position="147"/>
    </location>
</feature>
<dbReference type="PANTHER" id="PTHR31965:SF1">
    <property type="entry name" value="TRANSMEMBRANE PROTEIN 42"/>
    <property type="match status" value="1"/>
</dbReference>
<evidence type="ECO:0000256" key="1">
    <source>
        <dbReference type="SAM" id="MobiDB-lite"/>
    </source>
</evidence>
<dbReference type="InterPro" id="IPR037185">
    <property type="entry name" value="EmrE-like"/>
</dbReference>
<feature type="transmembrane region" description="Helical" evidence="2">
    <location>
        <begin position="75"/>
        <end position="93"/>
    </location>
</feature>
<protein>
    <recommendedName>
        <fullName evidence="5">Transcription initiation factor IIA small subunit</fullName>
    </recommendedName>
</protein>
<evidence type="ECO:0008006" key="5">
    <source>
        <dbReference type="Google" id="ProtNLM"/>
    </source>
</evidence>